<dbReference type="Proteomes" id="UP000223913">
    <property type="component" value="Unassembled WGS sequence"/>
</dbReference>
<evidence type="ECO:0000313" key="2">
    <source>
        <dbReference type="Proteomes" id="UP000223913"/>
    </source>
</evidence>
<comment type="caution">
    <text evidence="1">The sequence shown here is derived from an EMBL/GenBank/DDBJ whole genome shotgun (WGS) entry which is preliminary data.</text>
</comment>
<keyword evidence="2" id="KW-1185">Reference proteome</keyword>
<protein>
    <submittedName>
        <fullName evidence="1">Uncharacterized protein</fullName>
    </submittedName>
</protein>
<proteinExistence type="predicted"/>
<organism evidence="1 2">
    <name type="scientific">Flavilitoribacter nigricans (strain ATCC 23147 / DSM 23189 / NBRC 102662 / NCIMB 1420 / SS-2)</name>
    <name type="common">Lewinella nigricans</name>
    <dbReference type="NCBI Taxonomy" id="1122177"/>
    <lineage>
        <taxon>Bacteria</taxon>
        <taxon>Pseudomonadati</taxon>
        <taxon>Bacteroidota</taxon>
        <taxon>Saprospiria</taxon>
        <taxon>Saprospirales</taxon>
        <taxon>Lewinellaceae</taxon>
        <taxon>Flavilitoribacter</taxon>
    </lineage>
</organism>
<sequence length="80" mass="9381">MTVRTKSNNRRGRFKLVIFFKQHRLARGFTLYSTAGQDVRGVSSDRFKHLVLQGKFAGKVKWAGIYEVGREVWRWSCFNV</sequence>
<reference evidence="1 2" key="1">
    <citation type="submission" date="2017-10" db="EMBL/GenBank/DDBJ databases">
        <title>The draft genome sequence of Lewinella nigricans NBRC 102662.</title>
        <authorList>
            <person name="Wang K."/>
        </authorList>
    </citation>
    <scope>NUCLEOTIDE SEQUENCE [LARGE SCALE GENOMIC DNA]</scope>
    <source>
        <strain evidence="1 2">NBRC 102662</strain>
    </source>
</reference>
<name>A0A2D0NHG0_FLAN2</name>
<accession>A0A2D0NHG0</accession>
<evidence type="ECO:0000313" key="1">
    <source>
        <dbReference type="EMBL" id="PHN07820.1"/>
    </source>
</evidence>
<gene>
    <name evidence="1" type="ORF">CRP01_04675</name>
</gene>
<dbReference type="EMBL" id="PDUD01000005">
    <property type="protein sequence ID" value="PHN07820.1"/>
    <property type="molecule type" value="Genomic_DNA"/>
</dbReference>
<dbReference type="AlphaFoldDB" id="A0A2D0NHG0"/>